<evidence type="ECO:0000256" key="1">
    <source>
        <dbReference type="SAM" id="MobiDB-lite"/>
    </source>
</evidence>
<protein>
    <submittedName>
        <fullName evidence="2">Uncharacterized protein</fullName>
    </submittedName>
</protein>
<organism evidence="2 3">
    <name type="scientific">Streptomyces aureus</name>
    <dbReference type="NCBI Taxonomy" id="193461"/>
    <lineage>
        <taxon>Bacteria</taxon>
        <taxon>Bacillati</taxon>
        <taxon>Actinomycetota</taxon>
        <taxon>Actinomycetes</taxon>
        <taxon>Kitasatosporales</taxon>
        <taxon>Streptomycetaceae</taxon>
        <taxon>Streptomyces</taxon>
    </lineage>
</organism>
<sequence>MRGPGRRRDVPDRVLGGRHPDPPLPRSFAAGLDGYERFRRELPVRGIHVDAYGLACWFVSAALEEDHIRRTCEAVNEVLAAP</sequence>
<feature type="region of interest" description="Disordered" evidence="1">
    <location>
        <begin position="1"/>
        <end position="23"/>
    </location>
</feature>
<dbReference type="Proteomes" id="UP001571476">
    <property type="component" value="Unassembled WGS sequence"/>
</dbReference>
<gene>
    <name evidence="2" type="ORF">ACEG43_07650</name>
</gene>
<evidence type="ECO:0000313" key="2">
    <source>
        <dbReference type="EMBL" id="MFA3836050.1"/>
    </source>
</evidence>
<accession>A0ABV4SC89</accession>
<keyword evidence="3" id="KW-1185">Reference proteome</keyword>
<dbReference type="RefSeq" id="WP_372561938.1">
    <property type="nucleotide sequence ID" value="NZ_JBGOSP010000003.1"/>
</dbReference>
<evidence type="ECO:0000313" key="3">
    <source>
        <dbReference type="Proteomes" id="UP001571476"/>
    </source>
</evidence>
<feature type="compositionally biased region" description="Basic and acidic residues" evidence="1">
    <location>
        <begin position="1"/>
        <end position="12"/>
    </location>
</feature>
<comment type="caution">
    <text evidence="2">The sequence shown here is derived from an EMBL/GenBank/DDBJ whole genome shotgun (WGS) entry which is preliminary data.</text>
</comment>
<dbReference type="InterPro" id="IPR015422">
    <property type="entry name" value="PyrdxlP-dep_Trfase_small"/>
</dbReference>
<dbReference type="EMBL" id="JBGOSP010000003">
    <property type="protein sequence ID" value="MFA3836050.1"/>
    <property type="molecule type" value="Genomic_DNA"/>
</dbReference>
<reference evidence="2 3" key="1">
    <citation type="submission" date="2024-08" db="EMBL/GenBank/DDBJ databases">
        <title>Genome sequence of Streptomyces aureus CACIA-1.46HGO.</title>
        <authorList>
            <person name="Evangelista-Martinez Z."/>
        </authorList>
    </citation>
    <scope>NUCLEOTIDE SEQUENCE [LARGE SCALE GENOMIC DNA]</scope>
    <source>
        <strain evidence="2 3">CACIA-1.46HGO</strain>
    </source>
</reference>
<proteinExistence type="predicted"/>
<name>A0ABV4SC89_9ACTN</name>
<dbReference type="Gene3D" id="3.90.1150.10">
    <property type="entry name" value="Aspartate Aminotransferase, domain 1"/>
    <property type="match status" value="1"/>
</dbReference>